<evidence type="ECO:0000313" key="1">
    <source>
        <dbReference type="EMBL" id="OGE79228.1"/>
    </source>
</evidence>
<proteinExistence type="predicted"/>
<comment type="caution">
    <text evidence="1">The sequence shown here is derived from an EMBL/GenBank/DDBJ whole genome shotgun (WGS) entry which is preliminary data.</text>
</comment>
<dbReference type="AlphaFoldDB" id="A0A1F5NNM0"/>
<sequence>MKTTVFVIALVFCSCVAPKRSVQPRTMTTLVEVIRLQRPGEVPSVSKLFEKTTLRGMVVGRISVVPKDSARCPDERYIEQDLEKRLIAAGARKAKISDKKEKVTDFSIHLTCFYQGNSFQELYVLVDMEKPNMGGTGSAYGKTFKEAVSEALDEVMESIVPEYNESLHPKIGVRPDFFAKKISPTLVREIFLKLFRNLLLR</sequence>
<organism evidence="1 2">
    <name type="scientific">Candidatus Doudnabacteria bacterium RIFCSPHIGHO2_01_FULL_46_14</name>
    <dbReference type="NCBI Taxonomy" id="1817824"/>
    <lineage>
        <taxon>Bacteria</taxon>
        <taxon>Candidatus Doudnaibacteriota</taxon>
    </lineage>
</organism>
<name>A0A1F5NNM0_9BACT</name>
<accession>A0A1F5NNM0</accession>
<dbReference type="EMBL" id="MFEK01000006">
    <property type="protein sequence ID" value="OGE79228.1"/>
    <property type="molecule type" value="Genomic_DNA"/>
</dbReference>
<reference evidence="1 2" key="1">
    <citation type="journal article" date="2016" name="Nat. Commun.">
        <title>Thousands of microbial genomes shed light on interconnected biogeochemical processes in an aquifer system.</title>
        <authorList>
            <person name="Anantharaman K."/>
            <person name="Brown C.T."/>
            <person name="Hug L.A."/>
            <person name="Sharon I."/>
            <person name="Castelle C.J."/>
            <person name="Probst A.J."/>
            <person name="Thomas B.C."/>
            <person name="Singh A."/>
            <person name="Wilkins M.J."/>
            <person name="Karaoz U."/>
            <person name="Brodie E.L."/>
            <person name="Williams K.H."/>
            <person name="Hubbard S.S."/>
            <person name="Banfield J.F."/>
        </authorList>
    </citation>
    <scope>NUCLEOTIDE SEQUENCE [LARGE SCALE GENOMIC DNA]</scope>
</reference>
<gene>
    <name evidence="1" type="ORF">A2751_04530</name>
</gene>
<evidence type="ECO:0000313" key="2">
    <source>
        <dbReference type="Proteomes" id="UP000176864"/>
    </source>
</evidence>
<dbReference type="Proteomes" id="UP000176864">
    <property type="component" value="Unassembled WGS sequence"/>
</dbReference>
<dbReference type="PROSITE" id="PS51257">
    <property type="entry name" value="PROKAR_LIPOPROTEIN"/>
    <property type="match status" value="1"/>
</dbReference>
<protein>
    <submittedName>
        <fullName evidence="1">Uncharacterized protein</fullName>
    </submittedName>
</protein>